<dbReference type="Gene3D" id="3.30.1340.10">
    <property type="entry name" value="HPr-like"/>
    <property type="match status" value="1"/>
</dbReference>
<dbReference type="RefSeq" id="WP_423837230.1">
    <property type="nucleotide sequence ID" value="NZ_DOOG01000163.1"/>
</dbReference>
<dbReference type="InterPro" id="IPR035895">
    <property type="entry name" value="HPr-like_sf"/>
</dbReference>
<dbReference type="AlphaFoldDB" id="A0A358HYL6"/>
<organism evidence="2 3">
    <name type="scientific">Thalassospira lucentensis</name>
    <dbReference type="NCBI Taxonomy" id="168935"/>
    <lineage>
        <taxon>Bacteria</taxon>
        <taxon>Pseudomonadati</taxon>
        <taxon>Pseudomonadota</taxon>
        <taxon>Alphaproteobacteria</taxon>
        <taxon>Rhodospirillales</taxon>
        <taxon>Thalassospiraceae</taxon>
        <taxon>Thalassospira</taxon>
    </lineage>
</organism>
<protein>
    <submittedName>
        <fullName evidence="2">HPr family phosphocarrier protein</fullName>
    </submittedName>
</protein>
<dbReference type="SUPFAM" id="SSF55594">
    <property type="entry name" value="HPr-like"/>
    <property type="match status" value="1"/>
</dbReference>
<dbReference type="InterPro" id="IPR001020">
    <property type="entry name" value="PTS_HPr_His_P_site"/>
</dbReference>
<proteinExistence type="predicted"/>
<gene>
    <name evidence="2" type="ORF">DEF21_20500</name>
</gene>
<dbReference type="Proteomes" id="UP000264753">
    <property type="component" value="Unassembled WGS sequence"/>
</dbReference>
<evidence type="ECO:0000313" key="3">
    <source>
        <dbReference type="Proteomes" id="UP000264753"/>
    </source>
</evidence>
<comment type="caution">
    <text evidence="2">The sequence shown here is derived from an EMBL/GenBank/DDBJ whole genome shotgun (WGS) entry which is preliminary data.</text>
</comment>
<sequence>MAQKEKRILTISNQRGLHARAAAKFVKLAGEFESAIMVRNRGTEVSG</sequence>
<feature type="domain" description="HPr" evidence="1">
    <location>
        <begin position="4"/>
        <end position="47"/>
    </location>
</feature>
<dbReference type="Pfam" id="PF00381">
    <property type="entry name" value="PTS-HPr"/>
    <property type="match status" value="1"/>
</dbReference>
<name>A0A358HYL6_9PROT</name>
<evidence type="ECO:0000259" key="1">
    <source>
        <dbReference type="PROSITE" id="PS51350"/>
    </source>
</evidence>
<evidence type="ECO:0000313" key="2">
    <source>
        <dbReference type="EMBL" id="HBV00264.1"/>
    </source>
</evidence>
<feature type="non-terminal residue" evidence="2">
    <location>
        <position position="47"/>
    </location>
</feature>
<dbReference type="PROSITE" id="PS00369">
    <property type="entry name" value="PTS_HPR_HIS"/>
    <property type="match status" value="1"/>
</dbReference>
<accession>A0A358HYL6</accession>
<reference evidence="2 3" key="1">
    <citation type="journal article" date="2018" name="Nat. Biotechnol.">
        <title>A standardized bacterial taxonomy based on genome phylogeny substantially revises the tree of life.</title>
        <authorList>
            <person name="Parks D.H."/>
            <person name="Chuvochina M."/>
            <person name="Waite D.W."/>
            <person name="Rinke C."/>
            <person name="Skarshewski A."/>
            <person name="Chaumeil P.A."/>
            <person name="Hugenholtz P."/>
        </authorList>
    </citation>
    <scope>NUCLEOTIDE SEQUENCE [LARGE SCALE GENOMIC DNA]</scope>
    <source>
        <strain evidence="2">UBA8707</strain>
    </source>
</reference>
<dbReference type="PROSITE" id="PS51350">
    <property type="entry name" value="PTS_HPR_DOM"/>
    <property type="match status" value="1"/>
</dbReference>
<dbReference type="EMBL" id="DOOG01000163">
    <property type="protein sequence ID" value="HBV00264.1"/>
    <property type="molecule type" value="Genomic_DNA"/>
</dbReference>
<dbReference type="InterPro" id="IPR000032">
    <property type="entry name" value="HPr-like"/>
</dbReference>